<accession>A0ACC3SFX5</accession>
<evidence type="ECO:0000313" key="1">
    <source>
        <dbReference type="EMBL" id="KAK8212927.1"/>
    </source>
</evidence>
<proteinExistence type="predicted"/>
<gene>
    <name evidence="1" type="ORF">M8818_003092</name>
</gene>
<comment type="caution">
    <text evidence="1">The sequence shown here is derived from an EMBL/GenBank/DDBJ whole genome shotgun (WGS) entry which is preliminary data.</text>
</comment>
<protein>
    <submittedName>
        <fullName evidence="1">Uncharacterized protein</fullName>
    </submittedName>
</protein>
<dbReference type="Proteomes" id="UP001320706">
    <property type="component" value="Unassembled WGS sequence"/>
</dbReference>
<reference evidence="1" key="1">
    <citation type="submission" date="2024-02" db="EMBL/GenBank/DDBJ databases">
        <title>Metagenome Assembled Genome of Zalaria obscura JY119.</title>
        <authorList>
            <person name="Vighnesh L."/>
            <person name="Jagadeeshwari U."/>
            <person name="Venkata Ramana C."/>
            <person name="Sasikala C."/>
        </authorList>
    </citation>
    <scope>NUCLEOTIDE SEQUENCE</scope>
    <source>
        <strain evidence="1">JY119</strain>
    </source>
</reference>
<dbReference type="EMBL" id="JAMKPW020000012">
    <property type="protein sequence ID" value="KAK8212927.1"/>
    <property type="molecule type" value="Genomic_DNA"/>
</dbReference>
<sequence length="830" mass="93976">MPALAQLLARRAGMALERIGVVKEIVDREVTDYILRIEKRINIPSNSSSPPGLIEANTRDPWIKSGKYALGWVYFCIILLVLPSLVRFYHLWTDKIRTALHQEEVENTAKTESPDTDYELSALGTDKSTNKFFPRSGALPKPPKEQSSLAELSVLNNAIALVRYVFYHPVPVLRLNKKWRPIIFPSLGVICIVSAATIFVVLYCFVPQPLYWQSIQFGSPPLAIRAGMISVAMMPWIIALSMKANMISMLTGIGHERLNVLHRWLAYISLLLSLVHTIPFYVTPVWDQGGLRVFKAYFSGTGIYIYGTGIAALVPLIFLCVHSLPPLRRRMYELFVALHVPLAILYLGMLFWHCKNYLTSWNYLFATLAIWLVSYAIRLFFLNWTNPWRLSWLIGEEAAVTMMPENAIKVTIPTQVKWRPGQYVYLRMPGISVFENHPFTIASLCSDDFPSMYGENYKDMVLVFRPFGGFTKKVLESALEHGPWHTYRAFIDGPYGGMTRSMDSFDHVVLFAGGSGITALISQLLDLIKRMRDGKAVTKTVQVVWALKRPETMEWFKEELRICREFAPPDAVSCQFYLTAAKRQPKTGVLVSAQTPTRPVSMLFHDKVNDVFQGIANNRYSMNSTDRNSAVIREEAAGDPEREKELRAENEDAIRPLPQAHLLPQRSASRGHLTAPSPAPKPHPTLLTPHPTLAEKRRSRALSLDISSAQEAQNTQLQEASAASDRGQDFDFGFPSTPTEFQKNLMRFAFLPAALRTRKTGWSTEYGRPDIPYMLKELSTEWTGKRICVYVCGPPSMRVDVSESVAKLQRTVWSTEGREEVFLHAENYAI</sequence>
<keyword evidence="2" id="KW-1185">Reference proteome</keyword>
<evidence type="ECO:0000313" key="2">
    <source>
        <dbReference type="Proteomes" id="UP001320706"/>
    </source>
</evidence>
<name>A0ACC3SFX5_9PEZI</name>
<organism evidence="1 2">
    <name type="scientific">Zalaria obscura</name>
    <dbReference type="NCBI Taxonomy" id="2024903"/>
    <lineage>
        <taxon>Eukaryota</taxon>
        <taxon>Fungi</taxon>
        <taxon>Dikarya</taxon>
        <taxon>Ascomycota</taxon>
        <taxon>Pezizomycotina</taxon>
        <taxon>Dothideomycetes</taxon>
        <taxon>Dothideomycetidae</taxon>
        <taxon>Dothideales</taxon>
        <taxon>Zalariaceae</taxon>
        <taxon>Zalaria</taxon>
    </lineage>
</organism>